<dbReference type="AlphaFoldDB" id="A0A6J5JYY1"/>
<evidence type="ECO:0000259" key="6">
    <source>
        <dbReference type="Pfam" id="PF01509"/>
    </source>
</evidence>
<dbReference type="Gene3D" id="3.30.2350.10">
    <property type="entry name" value="Pseudouridine synthase"/>
    <property type="match status" value="1"/>
</dbReference>
<comment type="similarity">
    <text evidence="2">Belongs to the pseudouridine synthase TruB family. Type 1 subfamily.</text>
</comment>
<evidence type="ECO:0000256" key="4">
    <source>
        <dbReference type="ARBA" id="ARBA00022694"/>
    </source>
</evidence>
<keyword evidence="8" id="KW-1185">Reference proteome</keyword>
<dbReference type="InterPro" id="IPR020103">
    <property type="entry name" value="PsdUridine_synth_cat_dom_sf"/>
</dbReference>
<sequence>MKKNDLILINKSEYITSNKIIQLLKKKFKINKIGHCGTLDPYASGLLIICVGKKTKLASKIINYEKKYIVIAIIGIKSITDDLDGKIIFYEKNTKKIQKNKIKHELKIIQKNKYHKPHLFSSIKHNGTNLYKFARLDIKMKIKNKENKINKIKLIEINKKILIITVTCKHGIYIRSIINELSECIKAPICTLKITRLSIKKYTILNSYNYKDIINNEKVN</sequence>
<protein>
    <recommendedName>
        <fullName evidence="3">tRNA pseudouridine(55) synthase</fullName>
        <ecNumber evidence="3">5.4.99.25</ecNumber>
    </recommendedName>
</protein>
<gene>
    <name evidence="7" type="primary">truB</name>
    <name evidence="7" type="ORF">ESZ_00077</name>
</gene>
<dbReference type="InterPro" id="IPR014780">
    <property type="entry name" value="tRNA_psdUridine_synth_TruB"/>
</dbReference>
<name>A0A6J5JYY1_9GAMM</name>
<dbReference type="Proteomes" id="UP000509549">
    <property type="component" value="Chromosome"/>
</dbReference>
<dbReference type="NCBIfam" id="TIGR00431">
    <property type="entry name" value="TruB"/>
    <property type="match status" value="1"/>
</dbReference>
<evidence type="ECO:0000313" key="8">
    <source>
        <dbReference type="Proteomes" id="UP000509549"/>
    </source>
</evidence>
<evidence type="ECO:0000256" key="1">
    <source>
        <dbReference type="ARBA" id="ARBA00000385"/>
    </source>
</evidence>
<keyword evidence="5 7" id="KW-0413">Isomerase</keyword>
<dbReference type="KEGG" id="acil:ESZ_00077"/>
<comment type="catalytic activity">
    <reaction evidence="1">
        <text>uridine(55) in tRNA = pseudouridine(55) in tRNA</text>
        <dbReference type="Rhea" id="RHEA:42532"/>
        <dbReference type="Rhea" id="RHEA-COMP:10101"/>
        <dbReference type="Rhea" id="RHEA-COMP:10102"/>
        <dbReference type="ChEBI" id="CHEBI:65314"/>
        <dbReference type="ChEBI" id="CHEBI:65315"/>
        <dbReference type="EC" id="5.4.99.25"/>
    </reaction>
</comment>
<evidence type="ECO:0000256" key="2">
    <source>
        <dbReference type="ARBA" id="ARBA00005642"/>
    </source>
</evidence>
<dbReference type="GO" id="GO:0003723">
    <property type="term" value="F:RNA binding"/>
    <property type="evidence" value="ECO:0007669"/>
    <property type="project" value="InterPro"/>
</dbReference>
<dbReference type="EC" id="5.4.99.25" evidence="3"/>
<dbReference type="Pfam" id="PF01509">
    <property type="entry name" value="TruB_N"/>
    <property type="match status" value="1"/>
</dbReference>
<evidence type="ECO:0000256" key="3">
    <source>
        <dbReference type="ARBA" id="ARBA00012787"/>
    </source>
</evidence>
<reference evidence="7 8" key="1">
    <citation type="submission" date="2020-04" db="EMBL/GenBank/DDBJ databases">
        <authorList>
            <person name="Graf S J."/>
        </authorList>
    </citation>
    <scope>NUCLEOTIDE SEQUENCE [LARGE SCALE GENOMIC DNA]</scope>
    <source>
        <strain evidence="7">1</strain>
    </source>
</reference>
<keyword evidence="4" id="KW-0819">tRNA processing</keyword>
<organism evidence="7 8">
    <name type="scientific">Candidatus Azoamicus ciliaticola</name>
    <dbReference type="NCBI Taxonomy" id="2652803"/>
    <lineage>
        <taxon>Bacteria</taxon>
        <taxon>Pseudomonadati</taxon>
        <taxon>Pseudomonadota</taxon>
        <taxon>Gammaproteobacteria</taxon>
        <taxon>Candidatus Azoamicaceae</taxon>
        <taxon>Candidatus Azoamicus</taxon>
    </lineage>
</organism>
<dbReference type="EMBL" id="LR794158">
    <property type="protein sequence ID" value="CAB3976297.1"/>
    <property type="molecule type" value="Genomic_DNA"/>
</dbReference>
<evidence type="ECO:0000256" key="5">
    <source>
        <dbReference type="ARBA" id="ARBA00023235"/>
    </source>
</evidence>
<dbReference type="PANTHER" id="PTHR13767:SF2">
    <property type="entry name" value="PSEUDOURIDYLATE SYNTHASE TRUB1"/>
    <property type="match status" value="1"/>
</dbReference>
<dbReference type="InterPro" id="IPR002501">
    <property type="entry name" value="PsdUridine_synth_N"/>
</dbReference>
<dbReference type="PANTHER" id="PTHR13767">
    <property type="entry name" value="TRNA-PSEUDOURIDINE SYNTHASE"/>
    <property type="match status" value="1"/>
</dbReference>
<dbReference type="GO" id="GO:0006400">
    <property type="term" value="P:tRNA modification"/>
    <property type="evidence" value="ECO:0007669"/>
    <property type="project" value="TreeGrafter"/>
</dbReference>
<accession>A0A6J5JYY1</accession>
<dbReference type="RefSeq" id="WP_176604830.1">
    <property type="nucleotide sequence ID" value="NZ_LR794158.1"/>
</dbReference>
<dbReference type="GO" id="GO:1990481">
    <property type="term" value="P:mRNA pseudouridine synthesis"/>
    <property type="evidence" value="ECO:0007669"/>
    <property type="project" value="TreeGrafter"/>
</dbReference>
<feature type="domain" description="Pseudouridine synthase II N-terminal" evidence="6">
    <location>
        <begin position="25"/>
        <end position="174"/>
    </location>
</feature>
<dbReference type="SUPFAM" id="SSF55120">
    <property type="entry name" value="Pseudouridine synthase"/>
    <property type="match status" value="1"/>
</dbReference>
<dbReference type="GO" id="GO:0160148">
    <property type="term" value="F:tRNA pseudouridine(55) synthase activity"/>
    <property type="evidence" value="ECO:0007669"/>
    <property type="project" value="UniProtKB-EC"/>
</dbReference>
<evidence type="ECO:0000313" key="7">
    <source>
        <dbReference type="EMBL" id="CAB3976297.1"/>
    </source>
</evidence>
<proteinExistence type="inferred from homology"/>